<evidence type="ECO:0000256" key="8">
    <source>
        <dbReference type="ARBA" id="ARBA00063181"/>
    </source>
</evidence>
<dbReference type="FunFam" id="2.30.18.10:FF:000003">
    <property type="entry name" value="Transcription initiation factor IIA subunit 2"/>
    <property type="match status" value="1"/>
</dbReference>
<dbReference type="GeneID" id="43581941"/>
<keyword evidence="13" id="KW-1185">Reference proteome</keyword>
<dbReference type="InterPro" id="IPR009083">
    <property type="entry name" value="TFIIA_a-hlx"/>
</dbReference>
<evidence type="ECO:0000256" key="1">
    <source>
        <dbReference type="ARBA" id="ARBA00004123"/>
    </source>
</evidence>
<dbReference type="Gene3D" id="1.10.287.190">
    <property type="entry name" value="Transcription factor IIA gamma subunit, alpha-helical domain"/>
    <property type="match status" value="1"/>
</dbReference>
<dbReference type="SUPFAM" id="SSF47396">
    <property type="entry name" value="Transcription factor IIA (TFIIA), alpha-helical domain"/>
    <property type="match status" value="1"/>
</dbReference>
<evidence type="ECO:0000256" key="2">
    <source>
        <dbReference type="ARBA" id="ARBA00007675"/>
    </source>
</evidence>
<evidence type="ECO:0000256" key="5">
    <source>
        <dbReference type="ARBA" id="ARBA00023163"/>
    </source>
</evidence>
<evidence type="ECO:0000259" key="10">
    <source>
        <dbReference type="Pfam" id="PF02268"/>
    </source>
</evidence>
<evidence type="ECO:0000259" key="11">
    <source>
        <dbReference type="Pfam" id="PF02751"/>
    </source>
</evidence>
<evidence type="ECO:0000256" key="7">
    <source>
        <dbReference type="ARBA" id="ARBA00024733"/>
    </source>
</evidence>
<sequence>MSSTQYYELYRRSSVGTALEDTLDYLISNSLIEPQLAVKTLMRFDQVIADQLREQVKSRCTVRGHLHTYRCCDDVWTFVVKDVNFKMEDGIIENADKIKIVACNSRKAGES</sequence>
<dbReference type="CDD" id="cd10145">
    <property type="entry name" value="TFIIA_gamma_N"/>
    <property type="match status" value="1"/>
</dbReference>
<dbReference type="PANTHER" id="PTHR10966">
    <property type="entry name" value="TRANSCRIPTION INITIATION FACTOR IIA SUBUNIT 2"/>
    <property type="match status" value="1"/>
</dbReference>
<dbReference type="InterPro" id="IPR015872">
    <property type="entry name" value="TFIIA_gsu_N"/>
</dbReference>
<dbReference type="InterPro" id="IPR015871">
    <property type="entry name" value="TFIIA_gsu_C"/>
</dbReference>
<evidence type="ECO:0000256" key="9">
    <source>
        <dbReference type="PIRNR" id="PIRNR009415"/>
    </source>
</evidence>
<protein>
    <recommendedName>
        <fullName evidence="3 9">Transcription initiation factor IIA subunit 2</fullName>
    </recommendedName>
</protein>
<dbReference type="EMBL" id="CABVLU010000002">
    <property type="protein sequence ID" value="VVT51519.1"/>
    <property type="molecule type" value="Genomic_DNA"/>
</dbReference>
<proteinExistence type="inferred from homology"/>
<keyword evidence="6 9" id="KW-0539">Nucleus</keyword>
<dbReference type="Pfam" id="PF02268">
    <property type="entry name" value="TFIIA_gamma_N"/>
    <property type="match status" value="1"/>
</dbReference>
<dbReference type="InterPro" id="IPR009088">
    <property type="entry name" value="TFIIA_b-brl"/>
</dbReference>
<feature type="domain" description="Transcription initiation factor IIA gamma subunit C-terminal" evidence="11">
    <location>
        <begin position="63"/>
        <end position="105"/>
    </location>
</feature>
<dbReference type="Pfam" id="PF02751">
    <property type="entry name" value="TFIIA_gamma_C"/>
    <property type="match status" value="1"/>
</dbReference>
<dbReference type="Gene3D" id="2.30.18.10">
    <property type="entry name" value="Transcription factor IIA (TFIIA), beta-barrel domain"/>
    <property type="match status" value="1"/>
</dbReference>
<feature type="domain" description="Transcription initiation factor IIA gamma subunit N-terminal" evidence="10">
    <location>
        <begin position="6"/>
        <end position="52"/>
    </location>
</feature>
<accession>A0A5E8BKS9</accession>
<dbReference type="OrthoDB" id="586585at2759"/>
<evidence type="ECO:0000313" key="13">
    <source>
        <dbReference type="Proteomes" id="UP000398389"/>
    </source>
</evidence>
<comment type="subcellular location">
    <subcellularLocation>
        <location evidence="1 9">Nucleus</location>
    </subcellularLocation>
</comment>
<dbReference type="GO" id="GO:0005672">
    <property type="term" value="C:transcription factor TFIIA complex"/>
    <property type="evidence" value="ECO:0007669"/>
    <property type="project" value="InterPro"/>
</dbReference>
<keyword evidence="5 9" id="KW-0804">Transcription</keyword>
<dbReference type="SUPFAM" id="SSF50784">
    <property type="entry name" value="Transcription factor IIA (TFIIA), beta-barrel domain"/>
    <property type="match status" value="1"/>
</dbReference>
<evidence type="ECO:0000256" key="3">
    <source>
        <dbReference type="ARBA" id="ARBA00019928"/>
    </source>
</evidence>
<gene>
    <name evidence="12" type="ORF">SAPINGB_P003123</name>
</gene>
<keyword evidence="4 9" id="KW-0805">Transcription regulation</keyword>
<comment type="function">
    <text evidence="7">TFIIA is a component of the transcription machinery of RNA polymerase II and plays an important role in transcriptional activation. TFIIA in a complex with TBP mediates transcriptional activity.</text>
</comment>
<dbReference type="GO" id="GO:0006367">
    <property type="term" value="P:transcription initiation at RNA polymerase II promoter"/>
    <property type="evidence" value="ECO:0007669"/>
    <property type="project" value="InterPro"/>
</dbReference>
<reference evidence="12 13" key="1">
    <citation type="submission" date="2019-09" db="EMBL/GenBank/DDBJ databases">
        <authorList>
            <person name="Brejova B."/>
        </authorList>
    </citation>
    <scope>NUCLEOTIDE SEQUENCE [LARGE SCALE GENOMIC DNA]</scope>
</reference>
<dbReference type="InterPro" id="IPR003194">
    <property type="entry name" value="TFIIA_gsu"/>
</dbReference>
<comment type="similarity">
    <text evidence="2 9">Belongs to the TFIIA subunit 2 family.</text>
</comment>
<dbReference type="PIRSF" id="PIRSF009415">
    <property type="entry name" value="Hum_TFIIA_gamma"/>
    <property type="match status" value="1"/>
</dbReference>
<evidence type="ECO:0000256" key="6">
    <source>
        <dbReference type="ARBA" id="ARBA00023242"/>
    </source>
</evidence>
<dbReference type="AlphaFoldDB" id="A0A5E8BKS9"/>
<dbReference type="FunFam" id="1.10.287.190:FF:000001">
    <property type="entry name" value="Transcription initiation factor IIA subunit 2"/>
    <property type="match status" value="1"/>
</dbReference>
<name>A0A5E8BKS9_9ASCO</name>
<comment type="subunit">
    <text evidence="8">TFIIA is a heterodimer composed of the large TOA1 and the small TOA2 subunits.</text>
</comment>
<dbReference type="Proteomes" id="UP000398389">
    <property type="component" value="Unassembled WGS sequence"/>
</dbReference>
<dbReference type="RefSeq" id="XP_031853732.1">
    <property type="nucleotide sequence ID" value="XM_031997841.1"/>
</dbReference>
<evidence type="ECO:0000313" key="12">
    <source>
        <dbReference type="EMBL" id="VVT51519.1"/>
    </source>
</evidence>
<dbReference type="CDD" id="cd10014">
    <property type="entry name" value="TFIIA_gamma_C"/>
    <property type="match status" value="1"/>
</dbReference>
<organism evidence="12 13">
    <name type="scientific">Magnusiomyces paraingens</name>
    <dbReference type="NCBI Taxonomy" id="2606893"/>
    <lineage>
        <taxon>Eukaryota</taxon>
        <taxon>Fungi</taxon>
        <taxon>Dikarya</taxon>
        <taxon>Ascomycota</taxon>
        <taxon>Saccharomycotina</taxon>
        <taxon>Dipodascomycetes</taxon>
        <taxon>Dipodascales</taxon>
        <taxon>Dipodascaceae</taxon>
        <taxon>Magnusiomyces</taxon>
    </lineage>
</organism>
<evidence type="ECO:0000256" key="4">
    <source>
        <dbReference type="ARBA" id="ARBA00023015"/>
    </source>
</evidence>